<comment type="subcellular location">
    <subcellularLocation>
        <location evidence="1">Cell membrane</location>
        <topology evidence="1">Multi-pass membrane protein</topology>
    </subcellularLocation>
</comment>
<evidence type="ECO:0000313" key="12">
    <source>
        <dbReference type="Proteomes" id="UP000295008"/>
    </source>
</evidence>
<dbReference type="AlphaFoldDB" id="A0A4V6NH71"/>
<comment type="caution">
    <text evidence="11">The sequence shown here is derived from an EMBL/GenBank/DDBJ whole genome shotgun (WGS) entry which is preliminary data.</text>
</comment>
<keyword evidence="8 9" id="KW-0472">Membrane</keyword>
<name>A0A4V6NH71_HYDET</name>
<dbReference type="InterPro" id="IPR005702">
    <property type="entry name" value="Wzc-like_C"/>
</dbReference>
<dbReference type="CDD" id="cd05387">
    <property type="entry name" value="BY-kinase"/>
    <property type="match status" value="1"/>
</dbReference>
<evidence type="ECO:0000256" key="9">
    <source>
        <dbReference type="SAM" id="Phobius"/>
    </source>
</evidence>
<keyword evidence="6" id="KW-0067">ATP-binding</keyword>
<evidence type="ECO:0000256" key="4">
    <source>
        <dbReference type="ARBA" id="ARBA00022692"/>
    </source>
</evidence>
<dbReference type="PANTHER" id="PTHR32309:SF13">
    <property type="entry name" value="FERRIC ENTEROBACTIN TRANSPORT PROTEIN FEPE"/>
    <property type="match status" value="1"/>
</dbReference>
<evidence type="ECO:0000256" key="2">
    <source>
        <dbReference type="ARBA" id="ARBA00006683"/>
    </source>
</evidence>
<feature type="transmembrane region" description="Helical" evidence="9">
    <location>
        <begin position="20"/>
        <end position="41"/>
    </location>
</feature>
<dbReference type="Proteomes" id="UP000295008">
    <property type="component" value="Unassembled WGS sequence"/>
</dbReference>
<evidence type="ECO:0000259" key="10">
    <source>
        <dbReference type="Pfam" id="PF02706"/>
    </source>
</evidence>
<dbReference type="GO" id="GO:0004713">
    <property type="term" value="F:protein tyrosine kinase activity"/>
    <property type="evidence" value="ECO:0007669"/>
    <property type="project" value="TreeGrafter"/>
</dbReference>
<dbReference type="EMBL" id="SLUN01000001">
    <property type="protein sequence ID" value="TCL76757.1"/>
    <property type="molecule type" value="Genomic_DNA"/>
</dbReference>
<dbReference type="InterPro" id="IPR003856">
    <property type="entry name" value="LPS_length_determ_N"/>
</dbReference>
<proteinExistence type="inferred from homology"/>
<sequence length="441" mass="48523">MAQEHGMNLQETIAIFKKDWRFIVLVTVLATIVTAALNYGVIPPTYEAATSVIVGQGNRPDQEQLQYDAIMMYQRLTRTYMEIARSKRVLSETAKLMGGKFSERELEKRVNATTLEGTQILILKARSRRQKEAFALANALTRSFIGESQRVYPFAKIQILDQAEMPKKPVQPHSLINTITALLLGFIAALGMTLARETLCDTFRTPQDVERESQIPVLGAIPRASRQQHLKERELVVQKYPASAMSEAYRILRTRLFCTVTAQPDQPLKTLLVTSALPGEGRTSVAGNLALVIAQTGKNVLLLDGDLRKTRPGKVSGRFDDKGLSHWLTGKYGNVAMKQLAVNLYSFPAGFSPNNPTELLLSPTMKDFVVKSREAFDYILIDSPALSGTADAQILATMADGVLLVIGAGESRMEAVQKAKKDLLSVQANLIGAVFNKSKAG</sequence>
<keyword evidence="7 9" id="KW-1133">Transmembrane helix</keyword>
<gene>
    <name evidence="11" type="ORF">EDC14_100137</name>
</gene>
<evidence type="ECO:0000256" key="6">
    <source>
        <dbReference type="ARBA" id="ARBA00022840"/>
    </source>
</evidence>
<evidence type="ECO:0000256" key="5">
    <source>
        <dbReference type="ARBA" id="ARBA00022741"/>
    </source>
</evidence>
<dbReference type="PANTHER" id="PTHR32309">
    <property type="entry name" value="TYROSINE-PROTEIN KINASE"/>
    <property type="match status" value="1"/>
</dbReference>
<dbReference type="InterPro" id="IPR027417">
    <property type="entry name" value="P-loop_NTPase"/>
</dbReference>
<keyword evidence="4 9" id="KW-0812">Transmembrane</keyword>
<evidence type="ECO:0000256" key="3">
    <source>
        <dbReference type="ARBA" id="ARBA00022475"/>
    </source>
</evidence>
<comment type="similarity">
    <text evidence="2">Belongs to the CpsC/CapA family.</text>
</comment>
<protein>
    <submittedName>
        <fullName evidence="11">Capsular exopolysaccharide synthesis family protein</fullName>
    </submittedName>
</protein>
<dbReference type="SUPFAM" id="SSF52540">
    <property type="entry name" value="P-loop containing nucleoside triphosphate hydrolases"/>
    <property type="match status" value="1"/>
</dbReference>
<dbReference type="OrthoDB" id="9794577at2"/>
<evidence type="ECO:0000313" key="11">
    <source>
        <dbReference type="EMBL" id="TCL76757.1"/>
    </source>
</evidence>
<dbReference type="GO" id="GO:0005524">
    <property type="term" value="F:ATP binding"/>
    <property type="evidence" value="ECO:0007669"/>
    <property type="project" value="UniProtKB-KW"/>
</dbReference>
<dbReference type="InterPro" id="IPR050445">
    <property type="entry name" value="Bact_polysacc_biosynth/exp"/>
</dbReference>
<dbReference type="Gene3D" id="3.40.50.300">
    <property type="entry name" value="P-loop containing nucleotide triphosphate hydrolases"/>
    <property type="match status" value="1"/>
</dbReference>
<dbReference type="GO" id="GO:0005886">
    <property type="term" value="C:plasma membrane"/>
    <property type="evidence" value="ECO:0007669"/>
    <property type="project" value="UniProtKB-SubCell"/>
</dbReference>
<organism evidence="11 12">
    <name type="scientific">Hydrogenispora ethanolica</name>
    <dbReference type="NCBI Taxonomy" id="1082276"/>
    <lineage>
        <taxon>Bacteria</taxon>
        <taxon>Bacillati</taxon>
        <taxon>Bacillota</taxon>
        <taxon>Hydrogenispora</taxon>
    </lineage>
</organism>
<keyword evidence="3" id="KW-1003">Cell membrane</keyword>
<dbReference type="RefSeq" id="WP_132012162.1">
    <property type="nucleotide sequence ID" value="NZ_SLUN01000001.1"/>
</dbReference>
<evidence type="ECO:0000256" key="8">
    <source>
        <dbReference type="ARBA" id="ARBA00023136"/>
    </source>
</evidence>
<dbReference type="NCBIfam" id="TIGR01007">
    <property type="entry name" value="eps_fam"/>
    <property type="match status" value="1"/>
</dbReference>
<evidence type="ECO:0000256" key="1">
    <source>
        <dbReference type="ARBA" id="ARBA00004651"/>
    </source>
</evidence>
<evidence type="ECO:0000256" key="7">
    <source>
        <dbReference type="ARBA" id="ARBA00022989"/>
    </source>
</evidence>
<accession>A0A4V6NH71</accession>
<keyword evidence="12" id="KW-1185">Reference proteome</keyword>
<keyword evidence="5" id="KW-0547">Nucleotide-binding</keyword>
<feature type="domain" description="Polysaccharide chain length determinant N-terminal" evidence="10">
    <location>
        <begin position="7"/>
        <end position="94"/>
    </location>
</feature>
<feature type="transmembrane region" description="Helical" evidence="9">
    <location>
        <begin position="175"/>
        <end position="195"/>
    </location>
</feature>
<dbReference type="Pfam" id="PF02706">
    <property type="entry name" value="Wzz"/>
    <property type="match status" value="1"/>
</dbReference>
<reference evidence="11 12" key="1">
    <citation type="submission" date="2019-03" db="EMBL/GenBank/DDBJ databases">
        <title>Genomic Encyclopedia of Type Strains, Phase IV (KMG-IV): sequencing the most valuable type-strain genomes for metagenomic binning, comparative biology and taxonomic classification.</title>
        <authorList>
            <person name="Goeker M."/>
        </authorList>
    </citation>
    <scope>NUCLEOTIDE SEQUENCE [LARGE SCALE GENOMIC DNA]</scope>
    <source>
        <strain evidence="11 12">LX-B</strain>
    </source>
</reference>